<sequence length="234" mass="26116">MPTTTGALRMKVPKENAASGLHFYEPSTSKRIPNISKHISSSLDPRGFCGALANCEFGRDEEFCSSPGLSGFQFPLLQSALYCHGLFPCAFLQKVGATLMQVARHARFRHVPVPQDMQKVEASFGECLRQRRGGPGLGWFRSCLLASHRGAQRTLQVCRLGLYVVCIICRNSNFLQQAAQDSSALRDGLLQMFRHLGNKHSIGGEKKLLKLVKQEQRRMQSYVITINQSCLQFL</sequence>
<keyword evidence="2" id="KW-1185">Reference proteome</keyword>
<protein>
    <submittedName>
        <fullName evidence="1">Uncharacterized protein</fullName>
    </submittedName>
</protein>
<dbReference type="AlphaFoldDB" id="A0A812I8J1"/>
<reference evidence="1" key="1">
    <citation type="submission" date="2021-02" db="EMBL/GenBank/DDBJ databases">
        <authorList>
            <person name="Dougan E. K."/>
            <person name="Rhodes N."/>
            <person name="Thang M."/>
            <person name="Chan C."/>
        </authorList>
    </citation>
    <scope>NUCLEOTIDE SEQUENCE</scope>
</reference>
<dbReference type="Proteomes" id="UP000604046">
    <property type="component" value="Unassembled WGS sequence"/>
</dbReference>
<evidence type="ECO:0000313" key="1">
    <source>
        <dbReference type="EMBL" id="CAE7023248.1"/>
    </source>
</evidence>
<organism evidence="1 2">
    <name type="scientific">Symbiodinium natans</name>
    <dbReference type="NCBI Taxonomy" id="878477"/>
    <lineage>
        <taxon>Eukaryota</taxon>
        <taxon>Sar</taxon>
        <taxon>Alveolata</taxon>
        <taxon>Dinophyceae</taxon>
        <taxon>Suessiales</taxon>
        <taxon>Symbiodiniaceae</taxon>
        <taxon>Symbiodinium</taxon>
    </lineage>
</organism>
<accession>A0A812I8J1</accession>
<dbReference type="EMBL" id="CAJNDS010000180">
    <property type="protein sequence ID" value="CAE7023248.1"/>
    <property type="molecule type" value="Genomic_DNA"/>
</dbReference>
<proteinExistence type="predicted"/>
<gene>
    <name evidence="1" type="ORF">SNAT2548_LOCUS3012</name>
</gene>
<name>A0A812I8J1_9DINO</name>
<evidence type="ECO:0000313" key="2">
    <source>
        <dbReference type="Proteomes" id="UP000604046"/>
    </source>
</evidence>
<comment type="caution">
    <text evidence="1">The sequence shown here is derived from an EMBL/GenBank/DDBJ whole genome shotgun (WGS) entry which is preliminary data.</text>
</comment>